<evidence type="ECO:0000256" key="8">
    <source>
        <dbReference type="ARBA" id="ARBA00023055"/>
    </source>
</evidence>
<feature type="transmembrane region" description="Helical" evidence="10">
    <location>
        <begin position="58"/>
        <end position="78"/>
    </location>
</feature>
<keyword evidence="4 10" id="KW-0813">Transport</keyword>
<evidence type="ECO:0000256" key="2">
    <source>
        <dbReference type="ARBA" id="ARBA00006185"/>
    </source>
</evidence>
<protein>
    <recommendedName>
        <fullName evidence="3 10">Autophagy-related protein 9</fullName>
    </recommendedName>
</protein>
<sequence>MICLSAIHAFGGDLSVNPELLGRESYEWSAIANLDHFFTRIYRYYEEKGFSTIATARICNLLALGFTVCFSGFLLMVVDWHGVLHAACLFENTCEIQEVGIVKDPWGGPWTALEDALRHLSPPFLCLLAVQPRTCLGVLALNVPTPGMRKRFMLTQTLEWNLQWCLFDCMFDERFRIRRDFLYSPVALQRRFKASTLSSL</sequence>
<dbReference type="PANTHER" id="PTHR13038:SF10">
    <property type="entry name" value="AUTOPHAGY-RELATED PROTEIN 9"/>
    <property type="match status" value="1"/>
</dbReference>
<dbReference type="InterPro" id="IPR007241">
    <property type="entry name" value="Autophagy-rel_prot_9"/>
</dbReference>
<reference evidence="11 12" key="1">
    <citation type="journal article" date="2024" name="Nat. Commun.">
        <title>Phylogenomics reveals the evolutionary origins of lichenization in chlorophyte algae.</title>
        <authorList>
            <person name="Puginier C."/>
            <person name="Libourel C."/>
            <person name="Otte J."/>
            <person name="Skaloud P."/>
            <person name="Haon M."/>
            <person name="Grisel S."/>
            <person name="Petersen M."/>
            <person name="Berrin J.G."/>
            <person name="Delaux P.M."/>
            <person name="Dal Grande F."/>
            <person name="Keller J."/>
        </authorList>
    </citation>
    <scope>NUCLEOTIDE SEQUENCE [LARGE SCALE GENOMIC DNA]</scope>
    <source>
        <strain evidence="11 12">SAG 2523</strain>
    </source>
</reference>
<name>A0AAW1TBJ0_9CHLO</name>
<organism evidence="11 12">
    <name type="scientific">Apatococcus fuscideae</name>
    <dbReference type="NCBI Taxonomy" id="2026836"/>
    <lineage>
        <taxon>Eukaryota</taxon>
        <taxon>Viridiplantae</taxon>
        <taxon>Chlorophyta</taxon>
        <taxon>core chlorophytes</taxon>
        <taxon>Trebouxiophyceae</taxon>
        <taxon>Chlorellales</taxon>
        <taxon>Chlorellaceae</taxon>
        <taxon>Apatococcus</taxon>
    </lineage>
</organism>
<comment type="caution">
    <text evidence="11">The sequence shown here is derived from an EMBL/GenBank/DDBJ whole genome shotgun (WGS) entry which is preliminary data.</text>
</comment>
<gene>
    <name evidence="11" type="ORF">WJX84_000061</name>
</gene>
<dbReference type="GO" id="GO:0005776">
    <property type="term" value="C:autophagosome"/>
    <property type="evidence" value="ECO:0007669"/>
    <property type="project" value="TreeGrafter"/>
</dbReference>
<dbReference type="GO" id="GO:0061709">
    <property type="term" value="P:reticulophagy"/>
    <property type="evidence" value="ECO:0007669"/>
    <property type="project" value="TreeGrafter"/>
</dbReference>
<comment type="caution">
    <text evidence="10">Lacks conserved residue(s) required for the propagation of feature annotation.</text>
</comment>
<evidence type="ECO:0000256" key="5">
    <source>
        <dbReference type="ARBA" id="ARBA00022692"/>
    </source>
</evidence>
<evidence type="ECO:0000256" key="1">
    <source>
        <dbReference type="ARBA" id="ARBA00004511"/>
    </source>
</evidence>
<keyword evidence="12" id="KW-1185">Reference proteome</keyword>
<dbReference type="GO" id="GO:0034045">
    <property type="term" value="C:phagophore assembly site membrane"/>
    <property type="evidence" value="ECO:0007669"/>
    <property type="project" value="UniProtKB-SubCell"/>
</dbReference>
<evidence type="ECO:0000256" key="10">
    <source>
        <dbReference type="RuleBase" id="RU364027"/>
    </source>
</evidence>
<dbReference type="Proteomes" id="UP001485043">
    <property type="component" value="Unassembled WGS sequence"/>
</dbReference>
<evidence type="ECO:0000256" key="3">
    <source>
        <dbReference type="ARBA" id="ARBA00018074"/>
    </source>
</evidence>
<keyword evidence="9 10" id="KW-0472">Membrane</keyword>
<dbReference type="GO" id="GO:0006869">
    <property type="term" value="P:lipid transport"/>
    <property type="evidence" value="ECO:0007669"/>
    <property type="project" value="UniProtKB-KW"/>
</dbReference>
<evidence type="ECO:0000313" key="12">
    <source>
        <dbReference type="Proteomes" id="UP001485043"/>
    </source>
</evidence>
<dbReference type="PANTHER" id="PTHR13038">
    <property type="entry name" value="APG9 AUTOPHAGY 9"/>
    <property type="match status" value="1"/>
</dbReference>
<evidence type="ECO:0000256" key="7">
    <source>
        <dbReference type="ARBA" id="ARBA00023006"/>
    </source>
</evidence>
<keyword evidence="5 10" id="KW-0812">Transmembrane</keyword>
<evidence type="ECO:0000256" key="4">
    <source>
        <dbReference type="ARBA" id="ARBA00022448"/>
    </source>
</evidence>
<dbReference type="GO" id="GO:0034727">
    <property type="term" value="P:piecemeal microautophagy of the nucleus"/>
    <property type="evidence" value="ECO:0007669"/>
    <property type="project" value="TreeGrafter"/>
</dbReference>
<dbReference type="AlphaFoldDB" id="A0AAW1TBJ0"/>
<evidence type="ECO:0000313" key="11">
    <source>
        <dbReference type="EMBL" id="KAK9866340.1"/>
    </source>
</evidence>
<accession>A0AAW1TBJ0</accession>
<keyword evidence="8 10" id="KW-0445">Lipid transport</keyword>
<proteinExistence type="inferred from homology"/>
<dbReference type="EMBL" id="JALJOV010000169">
    <property type="protein sequence ID" value="KAK9866340.1"/>
    <property type="molecule type" value="Genomic_DNA"/>
</dbReference>
<dbReference type="GO" id="GO:0000422">
    <property type="term" value="P:autophagy of mitochondrion"/>
    <property type="evidence" value="ECO:0007669"/>
    <property type="project" value="TreeGrafter"/>
</dbReference>
<keyword evidence="6 10" id="KW-1133">Transmembrane helix</keyword>
<evidence type="ECO:0000256" key="9">
    <source>
        <dbReference type="ARBA" id="ARBA00023136"/>
    </source>
</evidence>
<comment type="function">
    <text evidence="10">Phospholipid scramblase involved in autophagy. Cycles between the preautophagosomal structure/phagophore assembly site (PAS) and the cytoplasmic vesicle pool and supplies membrane for the growing autophagosome. Lipid scramblase activity plays a key role in preautophagosomal structure/phagophore assembly by distributing the phospholipids that arrive through ATG2 from the cytoplasmic to the luminal leaflet of the bilayer, thereby driving autophagosomal membrane expansion.</text>
</comment>
<comment type="similarity">
    <text evidence="2 10">Belongs to the ATG9 family.</text>
</comment>
<evidence type="ECO:0000256" key="6">
    <source>
        <dbReference type="ARBA" id="ARBA00022989"/>
    </source>
</evidence>
<dbReference type="Pfam" id="PF04109">
    <property type="entry name" value="ATG9"/>
    <property type="match status" value="2"/>
</dbReference>
<keyword evidence="7 10" id="KW-0072">Autophagy</keyword>
<comment type="subcellular location">
    <subcellularLocation>
        <location evidence="1 10">Preautophagosomal structure membrane</location>
        <topology evidence="1 10">Multi-pass membrane protein</topology>
    </subcellularLocation>
</comment>
<dbReference type="GO" id="GO:0034497">
    <property type="term" value="P:protein localization to phagophore assembly site"/>
    <property type="evidence" value="ECO:0007669"/>
    <property type="project" value="TreeGrafter"/>
</dbReference>